<sequence>MNTKKTLADAQPGGRVRLGDEAPTHDQQTIERVAKAMQASEQAQSGWTWADCSPIEVEGWMDLARAAVAAIPASQPVREQRAALWVQFAENGNMQFFTRDPDRAVEESFCYARPLTAYYEKPFPIEDLSRFKDLIGFAAWQAIQLPETDPRRDFIRQSNELIRIIDSAKEISK</sequence>
<comment type="caution">
    <text evidence="2">The sequence shown here is derived from an EMBL/GenBank/DDBJ whole genome shotgun (WGS) entry which is preliminary data.</text>
</comment>
<evidence type="ECO:0000313" key="2">
    <source>
        <dbReference type="EMBL" id="EKT4092536.1"/>
    </source>
</evidence>
<dbReference type="EMBL" id="ABLOJW010000009">
    <property type="protein sequence ID" value="EKT4092536.1"/>
    <property type="molecule type" value="Genomic_DNA"/>
</dbReference>
<organism evidence="2 3">
    <name type="scientific">Stenotrophomonas maltophilia</name>
    <name type="common">Pseudomonas maltophilia</name>
    <name type="synonym">Xanthomonas maltophilia</name>
    <dbReference type="NCBI Taxonomy" id="40324"/>
    <lineage>
        <taxon>Bacteria</taxon>
        <taxon>Pseudomonadati</taxon>
        <taxon>Pseudomonadota</taxon>
        <taxon>Gammaproteobacteria</taxon>
        <taxon>Lysobacterales</taxon>
        <taxon>Lysobacteraceae</taxon>
        <taxon>Stenotrophomonas</taxon>
        <taxon>Stenotrophomonas maltophilia group</taxon>
    </lineage>
</organism>
<name>A0AAI9C1R4_STEMA</name>
<proteinExistence type="predicted"/>
<reference evidence="2" key="1">
    <citation type="submission" date="2022-07" db="EMBL/GenBank/DDBJ databases">
        <authorList>
            <consortium name="DAFM: The Division of Animal and Food Microbiology"/>
        </authorList>
    </citation>
    <scope>NUCLEOTIDE SEQUENCE</scope>
    <source>
        <strain evidence="2">19MO01SH01-2</strain>
    </source>
</reference>
<protein>
    <submittedName>
        <fullName evidence="2">Uncharacterized protein</fullName>
    </submittedName>
</protein>
<dbReference type="Proteomes" id="UP001218208">
    <property type="component" value="Unassembled WGS sequence"/>
</dbReference>
<gene>
    <name evidence="2" type="ORF">QEG23_002051</name>
</gene>
<accession>A0AAI9C1R4</accession>
<feature type="region of interest" description="Disordered" evidence="1">
    <location>
        <begin position="1"/>
        <end position="24"/>
    </location>
</feature>
<dbReference type="AlphaFoldDB" id="A0AAI9C1R4"/>
<evidence type="ECO:0000256" key="1">
    <source>
        <dbReference type="SAM" id="MobiDB-lite"/>
    </source>
</evidence>
<evidence type="ECO:0000313" key="3">
    <source>
        <dbReference type="Proteomes" id="UP001218208"/>
    </source>
</evidence>